<sequence>MFYLPTLIEMFLLVGESRGYFCSVYFGHCNVIWHISFKGSARIFLVPSRSSQIGFVVCLLLALIYSFLECSFKGFQSSVSRVAHKRDTPPLMLCTCEMIYTNQNRPFIIYS</sequence>
<evidence type="ECO:0000313" key="2">
    <source>
        <dbReference type="Proteomes" id="UP001162992"/>
    </source>
</evidence>
<proteinExistence type="predicted"/>
<organism evidence="1 2">
    <name type="scientific">Diphasiastrum complanatum</name>
    <name type="common">Issler's clubmoss</name>
    <name type="synonym">Lycopodium complanatum</name>
    <dbReference type="NCBI Taxonomy" id="34168"/>
    <lineage>
        <taxon>Eukaryota</taxon>
        <taxon>Viridiplantae</taxon>
        <taxon>Streptophyta</taxon>
        <taxon>Embryophyta</taxon>
        <taxon>Tracheophyta</taxon>
        <taxon>Lycopodiopsida</taxon>
        <taxon>Lycopodiales</taxon>
        <taxon>Lycopodiaceae</taxon>
        <taxon>Lycopodioideae</taxon>
        <taxon>Diphasiastrum</taxon>
    </lineage>
</organism>
<evidence type="ECO:0000313" key="1">
    <source>
        <dbReference type="EMBL" id="KAJ7564572.1"/>
    </source>
</evidence>
<protein>
    <submittedName>
        <fullName evidence="1">Uncharacterized protein</fullName>
    </submittedName>
</protein>
<dbReference type="EMBL" id="CM055093">
    <property type="protein sequence ID" value="KAJ7564572.1"/>
    <property type="molecule type" value="Genomic_DNA"/>
</dbReference>
<keyword evidence="2" id="KW-1185">Reference proteome</keyword>
<dbReference type="Proteomes" id="UP001162992">
    <property type="component" value="Chromosome 2"/>
</dbReference>
<reference evidence="2" key="1">
    <citation type="journal article" date="2024" name="Proc. Natl. Acad. Sci. U.S.A.">
        <title>Extraordinary preservation of gene collinearity over three hundred million years revealed in homosporous lycophytes.</title>
        <authorList>
            <person name="Li C."/>
            <person name="Wickell D."/>
            <person name="Kuo L.Y."/>
            <person name="Chen X."/>
            <person name="Nie B."/>
            <person name="Liao X."/>
            <person name="Peng D."/>
            <person name="Ji J."/>
            <person name="Jenkins J."/>
            <person name="Williams M."/>
            <person name="Shu S."/>
            <person name="Plott C."/>
            <person name="Barry K."/>
            <person name="Rajasekar S."/>
            <person name="Grimwood J."/>
            <person name="Han X."/>
            <person name="Sun S."/>
            <person name="Hou Z."/>
            <person name="He W."/>
            <person name="Dai G."/>
            <person name="Sun C."/>
            <person name="Schmutz J."/>
            <person name="Leebens-Mack J.H."/>
            <person name="Li F.W."/>
            <person name="Wang L."/>
        </authorList>
    </citation>
    <scope>NUCLEOTIDE SEQUENCE [LARGE SCALE GENOMIC DNA]</scope>
    <source>
        <strain evidence="2">cv. PW_Plant_1</strain>
    </source>
</reference>
<gene>
    <name evidence="1" type="ORF">O6H91_02G023300</name>
</gene>
<accession>A0ACC2EE22</accession>
<name>A0ACC2EE22_DIPCM</name>
<comment type="caution">
    <text evidence="1">The sequence shown here is derived from an EMBL/GenBank/DDBJ whole genome shotgun (WGS) entry which is preliminary data.</text>
</comment>